<feature type="transmembrane region" description="Helical" evidence="1">
    <location>
        <begin position="12"/>
        <end position="35"/>
    </location>
</feature>
<organism evidence="2 3">
    <name type="scientific">Candidatus Termititenax dinenymphae</name>
    <dbReference type="NCBI Taxonomy" id="2218523"/>
    <lineage>
        <taxon>Bacteria</taxon>
        <taxon>Bacillati</taxon>
        <taxon>Candidatus Margulisiibacteriota</taxon>
        <taxon>Candidatus Termititenacia</taxon>
        <taxon>Candidatus Termititenacales</taxon>
        <taxon>Candidatus Termititenacaceae</taxon>
        <taxon>Candidatus Termititenax</taxon>
    </lineage>
</organism>
<dbReference type="AlphaFoldDB" id="A0A388TK64"/>
<protein>
    <submittedName>
        <fullName evidence="2">Uncharacterized protein</fullName>
    </submittedName>
</protein>
<keyword evidence="3" id="KW-1185">Reference proteome</keyword>
<comment type="caution">
    <text evidence="2">The sequence shown here is derived from an EMBL/GenBank/DDBJ whole genome shotgun (WGS) entry which is preliminary data.</text>
</comment>
<evidence type="ECO:0000313" key="3">
    <source>
        <dbReference type="Proteomes" id="UP000282196"/>
    </source>
</evidence>
<name>A0A388TK64_9BACT</name>
<dbReference type="Proteomes" id="UP000282196">
    <property type="component" value="Unassembled WGS sequence"/>
</dbReference>
<dbReference type="EMBL" id="BGZP01000029">
    <property type="protein sequence ID" value="GBR77693.1"/>
    <property type="molecule type" value="Genomic_DNA"/>
</dbReference>
<keyword evidence="1" id="KW-1133">Transmembrane helix</keyword>
<keyword evidence="1" id="KW-0472">Membrane</keyword>
<gene>
    <name evidence="2" type="ORF">RDn1_352</name>
</gene>
<accession>A0A388TK64</accession>
<proteinExistence type="predicted"/>
<evidence type="ECO:0000256" key="1">
    <source>
        <dbReference type="SAM" id="Phobius"/>
    </source>
</evidence>
<keyword evidence="1" id="KW-0812">Transmembrane</keyword>
<evidence type="ECO:0000313" key="2">
    <source>
        <dbReference type="EMBL" id="GBR77693.1"/>
    </source>
</evidence>
<reference evidence="2 3" key="1">
    <citation type="journal article" date="2019" name="ISME J.">
        <title>Genome analyses of uncultured TG2/ZB3 bacteria in 'Margulisbacteria' specifically attached to ectosymbiotic spirochetes of protists in the termite gut.</title>
        <authorList>
            <person name="Utami Y.D."/>
            <person name="Kuwahara H."/>
            <person name="Igai K."/>
            <person name="Murakami T."/>
            <person name="Sugaya K."/>
            <person name="Morikawa T."/>
            <person name="Nagura Y."/>
            <person name="Yuki M."/>
            <person name="Deevong P."/>
            <person name="Inoue T."/>
            <person name="Kihara K."/>
            <person name="Lo N."/>
            <person name="Yamada A."/>
            <person name="Ohkuma M."/>
            <person name="Hongoh Y."/>
        </authorList>
    </citation>
    <scope>NUCLEOTIDE SEQUENCE [LARGE SCALE GENOMIC DNA]</scope>
    <source>
        <strain evidence="2">RsDinE6-01</strain>
    </source>
</reference>
<sequence>MLLLKNNPQQDRLLKIGVLGMAALLLLGFSLTLLLNNVRLHYSNLHLQSSLAKMRLEPLLKKYSVLPEPPEYLDLETLRALGEKSGLSFVSSKSGEAALEIIFQGGYSAFLNYLRALAAENIGEISQLDITGQQQKIIIKGAVYEK</sequence>